<dbReference type="InterPro" id="IPR015943">
    <property type="entry name" value="WD40/YVTN_repeat-like_dom_sf"/>
</dbReference>
<dbReference type="SUPFAM" id="SSF57845">
    <property type="entry name" value="B-box zinc-binding domain"/>
    <property type="match status" value="1"/>
</dbReference>
<dbReference type="PANTHER" id="PTHR25462:SF296">
    <property type="entry name" value="MEIOTIC P26, ISOFORM F"/>
    <property type="match status" value="1"/>
</dbReference>
<keyword evidence="2" id="KW-0863">Zinc-finger</keyword>
<dbReference type="PANTHER" id="PTHR25462">
    <property type="entry name" value="BONUS, ISOFORM C-RELATED"/>
    <property type="match status" value="1"/>
</dbReference>
<evidence type="ECO:0000313" key="6">
    <source>
        <dbReference type="EMBL" id="CAC5423046.1"/>
    </source>
</evidence>
<dbReference type="SUPFAM" id="SSF101898">
    <property type="entry name" value="NHL repeat"/>
    <property type="match status" value="1"/>
</dbReference>
<keyword evidence="2" id="KW-0862">Zinc</keyword>
<dbReference type="Gene3D" id="2.130.10.10">
    <property type="entry name" value="YVTN repeat-like/Quinoprotein amine dehydrogenase"/>
    <property type="match status" value="1"/>
</dbReference>
<evidence type="ECO:0000256" key="3">
    <source>
        <dbReference type="PROSITE-ProRule" id="PRU00504"/>
    </source>
</evidence>
<dbReference type="Gene3D" id="3.30.160.60">
    <property type="entry name" value="Classic Zinc Finger"/>
    <property type="match status" value="1"/>
</dbReference>
<dbReference type="InterPro" id="IPR047153">
    <property type="entry name" value="TRIM45/56/19-like"/>
</dbReference>
<keyword evidence="2" id="KW-0479">Metal-binding</keyword>
<keyword evidence="4" id="KW-0175">Coiled coil</keyword>
<dbReference type="Proteomes" id="UP000507470">
    <property type="component" value="Unassembled WGS sequence"/>
</dbReference>
<sequence length="561" mass="63918">MSDSTALCSVCCLRHLSKPSTGWCLDCDEGLCVDCKEHHSLLKATRNQTILPITEYQKLPKNMLEITQNCSKHNELFKIFCKKHDCLCCRKCMIETHNNCKDLVEIEDFIKDEKLSARFNELEEMLNETAENIKRMHINRQENMTLLQEERKKIENDIVQTRVKINNHLDKLQTDLMQDLSAKEARINKKIQEILQSLEVKQGQLREFQNNFESIKKYVSDVQLFQFMKQMENNMVKEDEFVQSLIDSDGLCQEGLVLTDKINMENITDKMPFIGKVVVVYSQTRVGITKKKDKQAQMMTTKAEIRSMDNITLKFQKKMTACGDVVPGCTMLPHGKMAFANEKEMEIRVVKSGGSLEFEIDLEPYHPFDITYIPDNKTIAVTSNSSNDIKIIDVHTRKVQKTLSLVSSCAGIAYSNGKLILCSKKNGILELNPHDGSIKTIVFGELSSFSHVATLADKIYYTNSNVESVICCDHQGKIQWRFKNQKITCPIGVTVDTDGNVFVADNKSNNVVVISPDGKHYKQLLSSEDGVLLPNSLIYDRDNNQLLFTNMLQGAFLYNVT</sequence>
<organism evidence="6 7">
    <name type="scientific">Mytilus coruscus</name>
    <name type="common">Sea mussel</name>
    <dbReference type="NCBI Taxonomy" id="42192"/>
    <lineage>
        <taxon>Eukaryota</taxon>
        <taxon>Metazoa</taxon>
        <taxon>Spiralia</taxon>
        <taxon>Lophotrochozoa</taxon>
        <taxon>Mollusca</taxon>
        <taxon>Bivalvia</taxon>
        <taxon>Autobranchia</taxon>
        <taxon>Pteriomorphia</taxon>
        <taxon>Mytilida</taxon>
        <taxon>Mytiloidea</taxon>
        <taxon>Mytilidae</taxon>
        <taxon>Mytilinae</taxon>
        <taxon>Mytilus</taxon>
    </lineage>
</organism>
<evidence type="ECO:0000256" key="2">
    <source>
        <dbReference type="PROSITE-ProRule" id="PRU00024"/>
    </source>
</evidence>
<reference evidence="6 7" key="1">
    <citation type="submission" date="2020-06" db="EMBL/GenBank/DDBJ databases">
        <authorList>
            <person name="Li R."/>
            <person name="Bekaert M."/>
        </authorList>
    </citation>
    <scope>NUCLEOTIDE SEQUENCE [LARGE SCALE GENOMIC DNA]</scope>
    <source>
        <strain evidence="7">wild</strain>
    </source>
</reference>
<dbReference type="Gene3D" id="2.40.10.500">
    <property type="match status" value="1"/>
</dbReference>
<proteinExistence type="predicted"/>
<gene>
    <name evidence="6" type="ORF">MCOR_55056</name>
</gene>
<protein>
    <recommendedName>
        <fullName evidence="5">B box-type domain-containing protein</fullName>
    </recommendedName>
</protein>
<feature type="domain" description="B box-type" evidence="5">
    <location>
        <begin position="12"/>
        <end position="53"/>
    </location>
</feature>
<feature type="repeat" description="NHL" evidence="3">
    <location>
        <begin position="488"/>
        <end position="517"/>
    </location>
</feature>
<evidence type="ECO:0000259" key="5">
    <source>
        <dbReference type="PROSITE" id="PS50119"/>
    </source>
</evidence>
<keyword evidence="7" id="KW-1185">Reference proteome</keyword>
<dbReference type="CDD" id="cd19757">
    <property type="entry name" value="Bbox1"/>
    <property type="match status" value="1"/>
</dbReference>
<dbReference type="AlphaFoldDB" id="A0A6J8ETE9"/>
<keyword evidence="1" id="KW-0677">Repeat</keyword>
<dbReference type="PROSITE" id="PS50119">
    <property type="entry name" value="ZF_BBOX"/>
    <property type="match status" value="1"/>
</dbReference>
<dbReference type="InterPro" id="IPR001258">
    <property type="entry name" value="NHL_repeat"/>
</dbReference>
<evidence type="ECO:0000256" key="4">
    <source>
        <dbReference type="SAM" id="Coils"/>
    </source>
</evidence>
<feature type="coiled-coil region" evidence="4">
    <location>
        <begin position="112"/>
        <end position="164"/>
    </location>
</feature>
<dbReference type="EMBL" id="CACVKT020009705">
    <property type="protein sequence ID" value="CAC5423046.1"/>
    <property type="molecule type" value="Genomic_DNA"/>
</dbReference>
<dbReference type="Pfam" id="PF01436">
    <property type="entry name" value="NHL"/>
    <property type="match status" value="1"/>
</dbReference>
<dbReference type="CDD" id="cd19776">
    <property type="entry name" value="Bbox2_TRIM25_C-IV"/>
    <property type="match status" value="1"/>
</dbReference>
<evidence type="ECO:0000313" key="7">
    <source>
        <dbReference type="Proteomes" id="UP000507470"/>
    </source>
</evidence>
<name>A0A6J8ETE9_MYTCO</name>
<dbReference type="GO" id="GO:0008270">
    <property type="term" value="F:zinc ion binding"/>
    <property type="evidence" value="ECO:0007669"/>
    <property type="project" value="UniProtKB-KW"/>
</dbReference>
<dbReference type="InterPro" id="IPR000315">
    <property type="entry name" value="Znf_B-box"/>
</dbReference>
<accession>A0A6J8ETE9</accession>
<dbReference type="OrthoDB" id="6052932at2759"/>
<dbReference type="PROSITE" id="PS51125">
    <property type="entry name" value="NHL"/>
    <property type="match status" value="1"/>
</dbReference>
<evidence type="ECO:0000256" key="1">
    <source>
        <dbReference type="ARBA" id="ARBA00022737"/>
    </source>
</evidence>